<organism evidence="1 2">
    <name type="scientific">Alternaria alternata</name>
    <name type="common">Alternaria rot fungus</name>
    <name type="synonym">Torula alternata</name>
    <dbReference type="NCBI Taxonomy" id="5599"/>
    <lineage>
        <taxon>Eukaryota</taxon>
        <taxon>Fungi</taxon>
        <taxon>Dikarya</taxon>
        <taxon>Ascomycota</taxon>
        <taxon>Pezizomycotina</taxon>
        <taxon>Dothideomycetes</taxon>
        <taxon>Pleosporomycetidae</taxon>
        <taxon>Pleosporales</taxon>
        <taxon>Pleosporineae</taxon>
        <taxon>Pleosporaceae</taxon>
        <taxon>Alternaria</taxon>
        <taxon>Alternaria sect. Alternaria</taxon>
        <taxon>Alternaria alternata complex</taxon>
    </lineage>
</organism>
<dbReference type="Proteomes" id="UP000077248">
    <property type="component" value="Unassembled WGS sequence"/>
</dbReference>
<reference evidence="1 2" key="1">
    <citation type="submission" date="2016-05" db="EMBL/GenBank/DDBJ databases">
        <title>Comparative analysis of secretome profiles of manganese(II)-oxidizing ascomycete fungi.</title>
        <authorList>
            <consortium name="DOE Joint Genome Institute"/>
            <person name="Zeiner C.A."/>
            <person name="Purvine S.O."/>
            <person name="Zink E.M."/>
            <person name="Wu S."/>
            <person name="Pasa-Tolic L."/>
            <person name="Chaput D.L."/>
            <person name="Haridas S."/>
            <person name="Grigoriev I.V."/>
            <person name="Santelli C.M."/>
            <person name="Hansel C.M."/>
        </authorList>
    </citation>
    <scope>NUCLEOTIDE SEQUENCE [LARGE SCALE GENOMIC DNA]</scope>
    <source>
        <strain evidence="1 2">SRC1lrK2f</strain>
    </source>
</reference>
<dbReference type="AlphaFoldDB" id="A0A177D321"/>
<dbReference type="GeneID" id="29114576"/>
<name>A0A177D321_ALTAL</name>
<protein>
    <submittedName>
        <fullName evidence="1">Uncharacterized protein</fullName>
    </submittedName>
</protein>
<proteinExistence type="predicted"/>
<dbReference type="EMBL" id="KV441503">
    <property type="protein sequence ID" value="OAG14073.1"/>
    <property type="molecule type" value="Genomic_DNA"/>
</dbReference>
<keyword evidence="2" id="KW-1185">Reference proteome</keyword>
<dbReference type="RefSeq" id="XP_018379494.1">
    <property type="nucleotide sequence ID" value="XM_018528982.1"/>
</dbReference>
<gene>
    <name evidence="1" type="ORF">CC77DRAFT_1067330</name>
</gene>
<dbReference type="VEuPathDB" id="FungiDB:CC77DRAFT_1067330"/>
<sequence>MNLTFGIYKSNHTLSDNHYTVRIMARPPPTPLVDTIKEIQPLKNLIIDQVRAIHGHLYPTSHYTFSVLTNKEELLYSAQAIVYTKPDSFAEWKLLAVSGPVCNSTWEAVESLYCELQEQLGKMTDSLYEGGTWNGTEAINEPDSENADAD</sequence>
<evidence type="ECO:0000313" key="1">
    <source>
        <dbReference type="EMBL" id="OAG14073.1"/>
    </source>
</evidence>
<evidence type="ECO:0000313" key="2">
    <source>
        <dbReference type="Proteomes" id="UP000077248"/>
    </source>
</evidence>
<dbReference type="KEGG" id="aalt:CC77DRAFT_1067330"/>
<accession>A0A177D321</accession>